<keyword evidence="2" id="KW-1185">Reference proteome</keyword>
<dbReference type="AlphaFoldDB" id="A0A923MVR0"/>
<gene>
    <name evidence="1" type="ORF">H8R25_01530</name>
</gene>
<dbReference type="EMBL" id="JACRUL010000002">
    <property type="protein sequence ID" value="MBC5843123.1"/>
    <property type="molecule type" value="Genomic_DNA"/>
</dbReference>
<dbReference type="RefSeq" id="WP_187016822.1">
    <property type="nucleotide sequence ID" value="NZ_JACRUK010000002.1"/>
</dbReference>
<sequence length="383" mass="44284">MEDKIFIAPRLTGSRFEDHSMPISILEDFTALEDLIIEVAKGIYLDENLNRKRVPKGFTDGVYLKLVDIEEGSTIPKFVIASIMSLSSTLPLENLDNFSYFEKAKDKIITIIETVNDGGLPSEEDGKYLSFFNKIGKNLLDDESIDFGYNYNTKLSSNAILNKTTRKKILLSREQKLEYTDNIKLYSLIPAIDQETNTFFIETEFGKIQCPLTENIKETVFTAFNEYKNKTYISLKGTALFNWHDKITKIEEIESMDVLDSLDVSLRINNLLKLENNWYEGQGKSLNKEKLTIFGNYFNSYFNNNLPLPAIFPKLNGDIQLEWQKNDINIVINIQLESLKSSFFYYNDNDEYESELSLNTKEEWNKLNELIDIYINGKENTFA</sequence>
<accession>A0A923MVR0</accession>
<reference evidence="1 2" key="1">
    <citation type="submission" date="2020-08" db="EMBL/GenBank/DDBJ databases">
        <title>Description of novel Flavobacterium F-392 isolate.</title>
        <authorList>
            <person name="Saticioglu I.B."/>
            <person name="Duman M."/>
            <person name="Altun S."/>
        </authorList>
    </citation>
    <scope>NUCLEOTIDE SEQUENCE [LARGE SCALE GENOMIC DNA]</scope>
    <source>
        <strain evidence="1 2">F-392</strain>
    </source>
</reference>
<protein>
    <submittedName>
        <fullName evidence="1">Uncharacterized protein</fullName>
    </submittedName>
</protein>
<organism evidence="1 2">
    <name type="scientific">Flavobacterium muglaense</name>
    <dbReference type="NCBI Taxonomy" id="2764716"/>
    <lineage>
        <taxon>Bacteria</taxon>
        <taxon>Pseudomonadati</taxon>
        <taxon>Bacteroidota</taxon>
        <taxon>Flavobacteriia</taxon>
        <taxon>Flavobacteriales</taxon>
        <taxon>Flavobacteriaceae</taxon>
        <taxon>Flavobacterium</taxon>
    </lineage>
</organism>
<evidence type="ECO:0000313" key="1">
    <source>
        <dbReference type="EMBL" id="MBC5843123.1"/>
    </source>
</evidence>
<proteinExistence type="predicted"/>
<name>A0A923MVR0_9FLAO</name>
<comment type="caution">
    <text evidence="1">The sequence shown here is derived from an EMBL/GenBank/DDBJ whole genome shotgun (WGS) entry which is preliminary data.</text>
</comment>
<dbReference type="Proteomes" id="UP000641454">
    <property type="component" value="Unassembled WGS sequence"/>
</dbReference>
<evidence type="ECO:0000313" key="2">
    <source>
        <dbReference type="Proteomes" id="UP000641454"/>
    </source>
</evidence>